<sequence length="90" mass="10544">MRLVWRAMALRDRELIMDHIAADNPEAAIALDETFESKARKAQYSPTMYKAGRFAGTHEIVVRPNYLMIYRVVEDCVEIIRVLHARQQWP</sequence>
<evidence type="ECO:0000313" key="3">
    <source>
        <dbReference type="EMBL" id="ROL75915.1"/>
    </source>
</evidence>
<evidence type="ECO:0000256" key="2">
    <source>
        <dbReference type="ARBA" id="ARBA00022649"/>
    </source>
</evidence>
<dbReference type="InterPro" id="IPR051803">
    <property type="entry name" value="TA_system_RelE-like_toxin"/>
</dbReference>
<dbReference type="NCBIfam" id="TIGR02385">
    <property type="entry name" value="RelE_StbE"/>
    <property type="match status" value="1"/>
</dbReference>
<evidence type="ECO:0000256" key="1">
    <source>
        <dbReference type="ARBA" id="ARBA00006226"/>
    </source>
</evidence>
<dbReference type="PANTHER" id="PTHR33755">
    <property type="entry name" value="TOXIN PARE1-RELATED"/>
    <property type="match status" value="1"/>
</dbReference>
<protein>
    <submittedName>
        <fullName evidence="3">Addiction module toxin RelE</fullName>
    </submittedName>
</protein>
<dbReference type="InterPro" id="IPR007712">
    <property type="entry name" value="RelE/ParE_toxin"/>
</dbReference>
<dbReference type="Proteomes" id="UP000285286">
    <property type="component" value="Unassembled WGS sequence"/>
</dbReference>
<organism evidence="3 4">
    <name type="scientific">Pseudomonas vranovensis</name>
    <dbReference type="NCBI Taxonomy" id="321661"/>
    <lineage>
        <taxon>Bacteria</taxon>
        <taxon>Pseudomonadati</taxon>
        <taxon>Pseudomonadota</taxon>
        <taxon>Gammaproteobacteria</taxon>
        <taxon>Pseudomonadales</taxon>
        <taxon>Pseudomonadaceae</taxon>
        <taxon>Pseudomonas</taxon>
    </lineage>
</organism>
<dbReference type="InterPro" id="IPR035093">
    <property type="entry name" value="RelE/ParE_toxin_dom_sf"/>
</dbReference>
<comment type="similarity">
    <text evidence="1">Belongs to the RelE toxin family.</text>
</comment>
<dbReference type="Gene3D" id="3.30.2310.20">
    <property type="entry name" value="RelE-like"/>
    <property type="match status" value="1"/>
</dbReference>
<evidence type="ECO:0000313" key="4">
    <source>
        <dbReference type="Proteomes" id="UP000285286"/>
    </source>
</evidence>
<dbReference type="EMBL" id="MOAM01000013">
    <property type="protein sequence ID" value="ROL75915.1"/>
    <property type="molecule type" value="Genomic_DNA"/>
</dbReference>
<keyword evidence="4" id="KW-1185">Reference proteome</keyword>
<accession>A0A423DUR7</accession>
<dbReference type="PANTHER" id="PTHR33755:SF6">
    <property type="entry name" value="PLASMID STABILIZATION SYSTEM PROTEIN"/>
    <property type="match status" value="1"/>
</dbReference>
<keyword evidence="2" id="KW-1277">Toxin-antitoxin system</keyword>
<comment type="caution">
    <text evidence="3">The sequence shown here is derived from an EMBL/GenBank/DDBJ whole genome shotgun (WGS) entry which is preliminary data.</text>
</comment>
<dbReference type="RefSeq" id="WP_123565233.1">
    <property type="nucleotide sequence ID" value="NZ_MOAM01000013.1"/>
</dbReference>
<reference evidence="3 4" key="1">
    <citation type="submission" date="2016-10" db="EMBL/GenBank/DDBJ databases">
        <title>Comparative genome analysis of multiple Pseudomonas spp. focuses on biocontrol and plant growth promoting traits.</title>
        <authorList>
            <person name="Tao X.-Y."/>
            <person name="Taylor C.G."/>
        </authorList>
    </citation>
    <scope>NUCLEOTIDE SEQUENCE [LARGE SCALE GENOMIC DNA]</scope>
    <source>
        <strain evidence="3 4">15D11</strain>
    </source>
</reference>
<name>A0A423DUR7_9PSED</name>
<gene>
    <name evidence="3" type="ORF">BHU25_06840</name>
</gene>
<proteinExistence type="inferred from homology"/>
<dbReference type="Pfam" id="PF05016">
    <property type="entry name" value="ParE_toxin"/>
    <property type="match status" value="1"/>
</dbReference>
<dbReference type="AlphaFoldDB" id="A0A423DUR7"/>